<reference evidence="4" key="1">
    <citation type="submission" date="2022-01" db="EMBL/GenBank/DDBJ databases">
        <authorList>
            <person name="King R."/>
        </authorList>
    </citation>
    <scope>NUCLEOTIDE SEQUENCE</scope>
</reference>
<evidence type="ECO:0000256" key="2">
    <source>
        <dbReference type="SAM" id="SignalP"/>
    </source>
</evidence>
<dbReference type="AlphaFoldDB" id="A0A9N9TRP8"/>
<feature type="domain" description="Chitin-binding type-2" evidence="3">
    <location>
        <begin position="108"/>
        <end position="169"/>
    </location>
</feature>
<evidence type="ECO:0000256" key="1">
    <source>
        <dbReference type="SAM" id="MobiDB-lite"/>
    </source>
</evidence>
<dbReference type="InterPro" id="IPR002557">
    <property type="entry name" value="Chitin-bd_dom"/>
</dbReference>
<dbReference type="InterPro" id="IPR036508">
    <property type="entry name" value="Chitin-bd_dom_sf"/>
</dbReference>
<feature type="compositionally biased region" description="Pro residues" evidence="1">
    <location>
        <begin position="97"/>
        <end position="107"/>
    </location>
</feature>
<dbReference type="SMART" id="SM00494">
    <property type="entry name" value="ChtBD2"/>
    <property type="match status" value="1"/>
</dbReference>
<dbReference type="Gene3D" id="2.170.140.10">
    <property type="entry name" value="Chitin binding domain"/>
    <property type="match status" value="1"/>
</dbReference>
<feature type="chain" id="PRO_5040391014" description="Chitin-binding type-2 domain-containing protein" evidence="2">
    <location>
        <begin position="21"/>
        <end position="173"/>
    </location>
</feature>
<dbReference type="EMBL" id="OU900097">
    <property type="protein sequence ID" value="CAG9861518.1"/>
    <property type="molecule type" value="Genomic_DNA"/>
</dbReference>
<feature type="region of interest" description="Disordered" evidence="1">
    <location>
        <begin position="87"/>
        <end position="109"/>
    </location>
</feature>
<dbReference type="Proteomes" id="UP001153712">
    <property type="component" value="Chromosome 4"/>
</dbReference>
<accession>A0A9N9TRP8</accession>
<dbReference type="GO" id="GO:0008061">
    <property type="term" value="F:chitin binding"/>
    <property type="evidence" value="ECO:0007669"/>
    <property type="project" value="InterPro"/>
</dbReference>
<keyword evidence="5" id="KW-1185">Reference proteome</keyword>
<feature type="signal peptide" evidence="2">
    <location>
        <begin position="1"/>
        <end position="20"/>
    </location>
</feature>
<keyword evidence="2" id="KW-0732">Signal</keyword>
<dbReference type="SUPFAM" id="SSF57625">
    <property type="entry name" value="Invertebrate chitin-binding proteins"/>
    <property type="match status" value="1"/>
</dbReference>
<evidence type="ECO:0000313" key="4">
    <source>
        <dbReference type="EMBL" id="CAG9861518.1"/>
    </source>
</evidence>
<protein>
    <recommendedName>
        <fullName evidence="3">Chitin-binding type-2 domain-containing protein</fullName>
    </recommendedName>
</protein>
<dbReference type="GO" id="GO:0005576">
    <property type="term" value="C:extracellular region"/>
    <property type="evidence" value="ECO:0007669"/>
    <property type="project" value="InterPro"/>
</dbReference>
<evidence type="ECO:0000259" key="3">
    <source>
        <dbReference type="SMART" id="SM00494"/>
    </source>
</evidence>
<evidence type="ECO:0000313" key="5">
    <source>
        <dbReference type="Proteomes" id="UP001153712"/>
    </source>
</evidence>
<gene>
    <name evidence="4" type="ORF">PHYEVI_LOCUS7854</name>
</gene>
<proteinExistence type="predicted"/>
<sequence>MKSANVFSIVFLCVTLPCLSFELYLTDEKIECKPTGIQCTGDSSFTTCSSLDNLSVLSNIVLHCPDTYFCDDSTDHPCVLVKPTTELPTTTASPTTRKPPVPRPTGPPTCEAAGLHPAPACNQYYECVEKKAYVFWTYYEPELRTCAAGGYFDTGNKKCLDAELSDCPEPTTA</sequence>
<dbReference type="OrthoDB" id="6783483at2759"/>
<dbReference type="Pfam" id="PF01607">
    <property type="entry name" value="CBM_14"/>
    <property type="match status" value="1"/>
</dbReference>
<name>A0A9N9TRP8_PHYSR</name>
<organism evidence="4 5">
    <name type="scientific">Phyllotreta striolata</name>
    <name type="common">Striped flea beetle</name>
    <name type="synonym">Crioceris striolata</name>
    <dbReference type="NCBI Taxonomy" id="444603"/>
    <lineage>
        <taxon>Eukaryota</taxon>
        <taxon>Metazoa</taxon>
        <taxon>Ecdysozoa</taxon>
        <taxon>Arthropoda</taxon>
        <taxon>Hexapoda</taxon>
        <taxon>Insecta</taxon>
        <taxon>Pterygota</taxon>
        <taxon>Neoptera</taxon>
        <taxon>Endopterygota</taxon>
        <taxon>Coleoptera</taxon>
        <taxon>Polyphaga</taxon>
        <taxon>Cucujiformia</taxon>
        <taxon>Chrysomeloidea</taxon>
        <taxon>Chrysomelidae</taxon>
        <taxon>Galerucinae</taxon>
        <taxon>Alticini</taxon>
        <taxon>Phyllotreta</taxon>
    </lineage>
</organism>
<feature type="compositionally biased region" description="Low complexity" evidence="1">
    <location>
        <begin position="87"/>
        <end position="96"/>
    </location>
</feature>